<evidence type="ECO:0000256" key="1">
    <source>
        <dbReference type="ARBA" id="ARBA00000900"/>
    </source>
</evidence>
<feature type="region of interest" description="Disordered" evidence="9">
    <location>
        <begin position="273"/>
        <end position="299"/>
    </location>
</feature>
<evidence type="ECO:0000256" key="8">
    <source>
        <dbReference type="PROSITE-ProRule" id="PRU00228"/>
    </source>
</evidence>
<dbReference type="EMBL" id="CAJOBB010000349">
    <property type="protein sequence ID" value="CAF3658254.1"/>
    <property type="molecule type" value="Genomic_DNA"/>
</dbReference>
<dbReference type="PANTHER" id="PTHR12268:SF13">
    <property type="entry name" value="E3 UBIQUITIN-PROTEIN LIGASE KCMF1"/>
    <property type="match status" value="1"/>
</dbReference>
<dbReference type="SMART" id="SM00291">
    <property type="entry name" value="ZnF_ZZ"/>
    <property type="match status" value="1"/>
</dbReference>
<dbReference type="InterPro" id="IPR043145">
    <property type="entry name" value="Znf_ZZ_sf"/>
</dbReference>
<evidence type="ECO:0000256" key="2">
    <source>
        <dbReference type="ARBA" id="ARBA00010938"/>
    </source>
</evidence>
<feature type="compositionally biased region" description="Basic residues" evidence="9">
    <location>
        <begin position="275"/>
        <end position="284"/>
    </location>
</feature>
<dbReference type="PROSITE" id="PS01357">
    <property type="entry name" value="ZF_ZZ_1"/>
    <property type="match status" value="1"/>
</dbReference>
<dbReference type="GO" id="GO:0045202">
    <property type="term" value="C:synapse"/>
    <property type="evidence" value="ECO:0007669"/>
    <property type="project" value="GOC"/>
</dbReference>
<dbReference type="InterPro" id="IPR008598">
    <property type="entry name" value="Di19_Zn-bd"/>
</dbReference>
<evidence type="ECO:0000256" key="5">
    <source>
        <dbReference type="ARBA" id="ARBA00022723"/>
    </source>
</evidence>
<proteinExistence type="inferred from homology"/>
<gene>
    <name evidence="11" type="ORF">IZO911_LOCUS20731</name>
    <name evidence="12" type="ORF">KXQ929_LOCUS8162</name>
</gene>
<reference evidence="11" key="1">
    <citation type="submission" date="2021-02" db="EMBL/GenBank/DDBJ databases">
        <authorList>
            <person name="Nowell W R."/>
        </authorList>
    </citation>
    <scope>NUCLEOTIDE SEQUENCE</scope>
</reference>
<feature type="compositionally biased region" description="Polar residues" evidence="9">
    <location>
        <begin position="151"/>
        <end position="169"/>
    </location>
</feature>
<protein>
    <recommendedName>
        <fullName evidence="3">RING-type E3 ubiquitin transferase</fullName>
        <ecNumber evidence="3">2.3.2.27</ecNumber>
    </recommendedName>
</protein>
<evidence type="ECO:0000256" key="6">
    <source>
        <dbReference type="ARBA" id="ARBA00022771"/>
    </source>
</evidence>
<dbReference type="PROSITE" id="PS50135">
    <property type="entry name" value="ZF_ZZ_2"/>
    <property type="match status" value="1"/>
</dbReference>
<dbReference type="InterPro" id="IPR000433">
    <property type="entry name" value="Znf_ZZ"/>
</dbReference>
<feature type="region of interest" description="Disordered" evidence="9">
    <location>
        <begin position="148"/>
        <end position="213"/>
    </location>
</feature>
<organism evidence="11 13">
    <name type="scientific">Adineta steineri</name>
    <dbReference type="NCBI Taxonomy" id="433720"/>
    <lineage>
        <taxon>Eukaryota</taxon>
        <taxon>Metazoa</taxon>
        <taxon>Spiralia</taxon>
        <taxon>Gnathifera</taxon>
        <taxon>Rotifera</taxon>
        <taxon>Eurotatoria</taxon>
        <taxon>Bdelloidea</taxon>
        <taxon>Adinetida</taxon>
        <taxon>Adinetidae</taxon>
        <taxon>Adineta</taxon>
    </lineage>
</organism>
<evidence type="ECO:0000256" key="3">
    <source>
        <dbReference type="ARBA" id="ARBA00012483"/>
    </source>
</evidence>
<feature type="compositionally biased region" description="Low complexity" evidence="9">
    <location>
        <begin position="285"/>
        <end position="296"/>
    </location>
</feature>
<dbReference type="Gene3D" id="3.30.60.90">
    <property type="match status" value="1"/>
</dbReference>
<dbReference type="Pfam" id="PF05605">
    <property type="entry name" value="zf-Di19"/>
    <property type="match status" value="1"/>
</dbReference>
<dbReference type="Pfam" id="PF00569">
    <property type="entry name" value="ZZ"/>
    <property type="match status" value="1"/>
</dbReference>
<comment type="catalytic activity">
    <reaction evidence="1">
        <text>S-ubiquitinyl-[E2 ubiquitin-conjugating enzyme]-L-cysteine + [acceptor protein]-L-lysine = [E2 ubiquitin-conjugating enzyme]-L-cysteine + N(6)-ubiquitinyl-[acceptor protein]-L-lysine.</text>
        <dbReference type="EC" id="2.3.2.27"/>
    </reaction>
</comment>
<evidence type="ECO:0000256" key="9">
    <source>
        <dbReference type="SAM" id="MobiDB-lite"/>
    </source>
</evidence>
<evidence type="ECO:0000259" key="10">
    <source>
        <dbReference type="PROSITE" id="PS50135"/>
    </source>
</evidence>
<dbReference type="AlphaFoldDB" id="A0A814L0Q9"/>
<keyword evidence="6 8" id="KW-0863">Zinc-finger</keyword>
<comment type="similarity">
    <text evidence="2">Belongs to the KCMF1 family.</text>
</comment>
<evidence type="ECO:0000256" key="4">
    <source>
        <dbReference type="ARBA" id="ARBA00022679"/>
    </source>
</evidence>
<evidence type="ECO:0000313" key="12">
    <source>
        <dbReference type="EMBL" id="CAF3658254.1"/>
    </source>
</evidence>
<sequence>MSAHEGVSCDACSKSNFRSKRYKCLICYDYDLCSTCHERGETSSHHTIEHPMQCILTRQDFDLYYHGERYTSDSAQSFTCPFCGELGFSLPFINDSSTQNLDLFHHLQLKHADEQQSNEVICPICAAMTNGEPNLVTADLLSHIANDHQHQQVQTPSTAGIGTNPYARQSSSSSTNRDFDFTSSSTSTRAGFRRGPLRTPSRRGGLGRGGGTVSQHFVVDTSSVSGVNDPIADLLTQLSTVRRLAAANNNTNSSSTTINLQTLTRQQYERDRLRSTGRSHHHQQSHPPQQTTSSTSNVLPSVENDFFDSLFASALFIDPSSSSSPSSNNNNNNSQQTWAQIVAQQQPTPDQQQQQPSLSSTTKTSLTEPDPSLLRRLCDESTSSSSSSSLTRENNIVVQQQKRKHDFVQNLLLASFVCPLNDNDK</sequence>
<dbReference type="GO" id="GO:0008270">
    <property type="term" value="F:zinc ion binding"/>
    <property type="evidence" value="ECO:0007669"/>
    <property type="project" value="UniProtKB-KW"/>
</dbReference>
<feature type="domain" description="ZZ-type" evidence="10">
    <location>
        <begin position="4"/>
        <end position="60"/>
    </location>
</feature>
<dbReference type="GO" id="GO:0005886">
    <property type="term" value="C:plasma membrane"/>
    <property type="evidence" value="ECO:0007669"/>
    <property type="project" value="TreeGrafter"/>
</dbReference>
<comment type="caution">
    <text evidence="11">The sequence shown here is derived from an EMBL/GenBank/DDBJ whole genome shotgun (WGS) entry which is preliminary data.</text>
</comment>
<dbReference type="Proteomes" id="UP000663860">
    <property type="component" value="Unassembled WGS sequence"/>
</dbReference>
<evidence type="ECO:0000256" key="7">
    <source>
        <dbReference type="ARBA" id="ARBA00022833"/>
    </source>
</evidence>
<dbReference type="Proteomes" id="UP000663868">
    <property type="component" value="Unassembled WGS sequence"/>
</dbReference>
<dbReference type="PANTHER" id="PTHR12268">
    <property type="entry name" value="E3 UBIQUITIN-PROTEIN LIGASE KCMF1"/>
    <property type="match status" value="1"/>
</dbReference>
<dbReference type="InterPro" id="IPR050774">
    <property type="entry name" value="KCMF1/Dystrophin"/>
</dbReference>
<keyword evidence="7" id="KW-0862">Zinc</keyword>
<dbReference type="GO" id="GO:0099536">
    <property type="term" value="P:synaptic signaling"/>
    <property type="evidence" value="ECO:0007669"/>
    <property type="project" value="TreeGrafter"/>
</dbReference>
<accession>A0A814L0Q9</accession>
<dbReference type="GO" id="GO:0061630">
    <property type="term" value="F:ubiquitin protein ligase activity"/>
    <property type="evidence" value="ECO:0007669"/>
    <property type="project" value="UniProtKB-EC"/>
</dbReference>
<feature type="compositionally biased region" description="Low complexity" evidence="9">
    <location>
        <begin position="170"/>
        <end position="190"/>
    </location>
</feature>
<feature type="region of interest" description="Disordered" evidence="9">
    <location>
        <begin position="342"/>
        <end position="372"/>
    </location>
</feature>
<evidence type="ECO:0000313" key="13">
    <source>
        <dbReference type="Proteomes" id="UP000663860"/>
    </source>
</evidence>
<dbReference type="EMBL" id="CAJNOE010000217">
    <property type="protein sequence ID" value="CAF1058329.1"/>
    <property type="molecule type" value="Genomic_DNA"/>
</dbReference>
<dbReference type="CDD" id="cd02338">
    <property type="entry name" value="ZZ_PCMF_like"/>
    <property type="match status" value="1"/>
</dbReference>
<dbReference type="SUPFAM" id="SSF57850">
    <property type="entry name" value="RING/U-box"/>
    <property type="match status" value="1"/>
</dbReference>
<evidence type="ECO:0000313" key="11">
    <source>
        <dbReference type="EMBL" id="CAF1058329.1"/>
    </source>
</evidence>
<feature type="compositionally biased region" description="Low complexity" evidence="9">
    <location>
        <begin position="342"/>
        <end position="369"/>
    </location>
</feature>
<keyword evidence="5" id="KW-0479">Metal-binding</keyword>
<name>A0A814L0Q9_9BILA</name>
<dbReference type="EC" id="2.3.2.27" evidence="3"/>
<keyword evidence="4" id="KW-0808">Transferase</keyword>